<feature type="transmembrane region" description="Helical" evidence="1">
    <location>
        <begin position="189"/>
        <end position="206"/>
    </location>
</feature>
<feature type="transmembrane region" description="Helical" evidence="1">
    <location>
        <begin position="6"/>
        <end position="28"/>
    </location>
</feature>
<feature type="transmembrane region" description="Helical" evidence="1">
    <location>
        <begin position="440"/>
        <end position="459"/>
    </location>
</feature>
<dbReference type="AlphaFoldDB" id="A0A6J7EBA5"/>
<feature type="transmembrane region" description="Helical" evidence="1">
    <location>
        <begin position="488"/>
        <end position="509"/>
    </location>
</feature>
<feature type="transmembrane region" description="Helical" evidence="1">
    <location>
        <begin position="66"/>
        <end position="87"/>
    </location>
</feature>
<feature type="transmembrane region" description="Helical" evidence="1">
    <location>
        <begin position="371"/>
        <end position="395"/>
    </location>
</feature>
<feature type="transmembrane region" description="Helical" evidence="1">
    <location>
        <begin position="99"/>
        <end position="120"/>
    </location>
</feature>
<evidence type="ECO:0000256" key="1">
    <source>
        <dbReference type="SAM" id="Phobius"/>
    </source>
</evidence>
<keyword evidence="1" id="KW-1133">Transmembrane helix</keyword>
<organism evidence="2">
    <name type="scientific">freshwater metagenome</name>
    <dbReference type="NCBI Taxonomy" id="449393"/>
    <lineage>
        <taxon>unclassified sequences</taxon>
        <taxon>metagenomes</taxon>
        <taxon>ecological metagenomes</taxon>
    </lineage>
</organism>
<evidence type="ECO:0000313" key="2">
    <source>
        <dbReference type="EMBL" id="CAB4880482.1"/>
    </source>
</evidence>
<keyword evidence="1" id="KW-0472">Membrane</keyword>
<reference evidence="2" key="1">
    <citation type="submission" date="2020-05" db="EMBL/GenBank/DDBJ databases">
        <authorList>
            <person name="Chiriac C."/>
            <person name="Salcher M."/>
            <person name="Ghai R."/>
            <person name="Kavagutti S V."/>
        </authorList>
    </citation>
    <scope>NUCLEOTIDE SEQUENCE</scope>
</reference>
<feature type="transmembrane region" description="Helical" evidence="1">
    <location>
        <begin position="402"/>
        <end position="420"/>
    </location>
</feature>
<proteinExistence type="predicted"/>
<dbReference type="EMBL" id="CAFBLU010000030">
    <property type="protein sequence ID" value="CAB4880482.1"/>
    <property type="molecule type" value="Genomic_DNA"/>
</dbReference>
<accession>A0A6J7EBA5</accession>
<sequence>MLPPTTYLFDATIALACIAALVAGGRAVQLRFLKEVVGPELIVVRAVAGFALLTTIAYVLGAVGLFSSGPLAVGFIAIGLGAHFALSPRDWGRRSEGRLSATAGVPLGAGLLLLSAIWLLPVDDALRNGMRGTDTLWYHMPFALRFFQDQSLTSLAWNEPLFQTYFYPSWGSMFHALGMVFFHRDFLSPLLNVGWLALAVTAGAAIGSRRGVGAAAALGVGAVFVGDKVLSGSAGAAMVDAPATFFFLAATVLLLRSRECRAAVLLCGLAIGLGVSIKLTIALPGAGVLAAVVLLARRGTRFQTAMIWSGGALATSWFWFARNISETGSPLPMIDIPFLSNPGKALESVNMVPIAKYFTDSSVMLHQLPSAWTTSLGLLAVPMILLGFLAPLALAIRPREPYWRAASLVALVALTGYFFTPGTAAGPPGGPILGLVWDTRFIAPGLCLGLALLPVWLSFKFEAKRAWLTAQMGVLVVVPALASKSWDMPHALVALLASAAVLVGLWLIATRVAPSRGPTRLVTYAALALLALGLGRGWESRQVEGRALAYGPSAVGHAPERIAVLGVAGTFSQYLESDVGLRNRVQFVGTRGPNGAFDIVRSCRVLFAELNAGRYGYVVAAPNRDVWNHLTVVNPQVAWLQADPNAALVKTIPGLKLNYPRGGPRRPEPFPVYRLKGQLQPSHCPR</sequence>
<gene>
    <name evidence="2" type="ORF">UFOPK3444_01366</name>
</gene>
<feature type="transmembrane region" description="Helical" evidence="1">
    <location>
        <begin position="237"/>
        <end position="256"/>
    </location>
</feature>
<feature type="transmembrane region" description="Helical" evidence="1">
    <location>
        <begin position="165"/>
        <end position="182"/>
    </location>
</feature>
<feature type="transmembrane region" description="Helical" evidence="1">
    <location>
        <begin position="40"/>
        <end position="60"/>
    </location>
</feature>
<feature type="transmembrane region" description="Helical" evidence="1">
    <location>
        <begin position="466"/>
        <end position="482"/>
    </location>
</feature>
<feature type="transmembrane region" description="Helical" evidence="1">
    <location>
        <begin position="262"/>
        <end position="295"/>
    </location>
</feature>
<keyword evidence="1" id="KW-0812">Transmembrane</keyword>
<protein>
    <submittedName>
        <fullName evidence="2">Unannotated protein</fullName>
    </submittedName>
</protein>
<name>A0A6J7EBA5_9ZZZZ</name>